<dbReference type="Proteomes" id="UP000295087">
    <property type="component" value="Unassembled WGS sequence"/>
</dbReference>
<dbReference type="AlphaFoldDB" id="A0A4R6PWB3"/>
<evidence type="ECO:0000256" key="1">
    <source>
        <dbReference type="SAM" id="MobiDB-lite"/>
    </source>
</evidence>
<feature type="compositionally biased region" description="Basic and acidic residues" evidence="1">
    <location>
        <begin position="137"/>
        <end position="153"/>
    </location>
</feature>
<feature type="region of interest" description="Disordered" evidence="1">
    <location>
        <begin position="284"/>
        <end position="319"/>
    </location>
</feature>
<reference evidence="2 3" key="1">
    <citation type="submission" date="2019-03" db="EMBL/GenBank/DDBJ databases">
        <title>Genomic Encyclopedia of Type Strains, Phase IV (KMG-IV): sequencing the most valuable type-strain genomes for metagenomic binning, comparative biology and taxonomic classification.</title>
        <authorList>
            <person name="Goeker M."/>
        </authorList>
    </citation>
    <scope>NUCLEOTIDE SEQUENCE [LARGE SCALE GENOMIC DNA]</scope>
    <source>
        <strain evidence="2 3">DSM 44496</strain>
    </source>
</reference>
<gene>
    <name evidence="2" type="ORF">DFR75_101829</name>
</gene>
<feature type="compositionally biased region" description="Basic residues" evidence="1">
    <location>
        <begin position="294"/>
        <end position="309"/>
    </location>
</feature>
<proteinExistence type="predicted"/>
<feature type="compositionally biased region" description="Basic residues" evidence="1">
    <location>
        <begin position="53"/>
        <end position="87"/>
    </location>
</feature>
<organism evidence="2 3">
    <name type="scientific">Nocardia ignorata</name>
    <dbReference type="NCBI Taxonomy" id="145285"/>
    <lineage>
        <taxon>Bacteria</taxon>
        <taxon>Bacillati</taxon>
        <taxon>Actinomycetota</taxon>
        <taxon>Actinomycetes</taxon>
        <taxon>Mycobacteriales</taxon>
        <taxon>Nocardiaceae</taxon>
        <taxon>Nocardia</taxon>
    </lineage>
</organism>
<keyword evidence="3" id="KW-1185">Reference proteome</keyword>
<name>A0A4R6PWB3_NOCIG</name>
<feature type="compositionally biased region" description="Basic residues" evidence="1">
    <location>
        <begin position="1"/>
        <end position="13"/>
    </location>
</feature>
<evidence type="ECO:0000313" key="2">
    <source>
        <dbReference type="EMBL" id="TDP41726.1"/>
    </source>
</evidence>
<accession>A0A4R6PWB3</accession>
<sequence>MGPRRRHGLRHQHAHEFAQRGRQVGRRTAPGAHPNLELRRGTPILLRPGPLPGRRRRSEIVHGHPHRNRRRNQRPLRHLPGSQHRRLATGTGSPHRHPLAAVDRTFDTVTPRRNPGTNASLSARRGTRAAGSVDPGRPWRDCPRHHDHNDGPRRRSLIRRWRCGRDRARCRRPRSWGNDLPVTRWLREDRAHRGWMTGRRRRYTHRAEERKGGDQDARQCVHGTTVGPAIPERDNDFPIVDNFGTCGYRALHHGNARSASRLDFGPGPSPRRLNERFVLSSNTCARHGPTSRATRARPSGRRSQRRRSARACQREFSSG</sequence>
<evidence type="ECO:0000313" key="3">
    <source>
        <dbReference type="Proteomes" id="UP000295087"/>
    </source>
</evidence>
<protein>
    <submittedName>
        <fullName evidence="2">Uncharacterized protein</fullName>
    </submittedName>
</protein>
<feature type="region of interest" description="Disordered" evidence="1">
    <location>
        <begin position="1"/>
        <end position="153"/>
    </location>
</feature>
<comment type="caution">
    <text evidence="2">The sequence shown here is derived from an EMBL/GenBank/DDBJ whole genome shotgun (WGS) entry which is preliminary data.</text>
</comment>
<dbReference type="EMBL" id="SNXK01000001">
    <property type="protein sequence ID" value="TDP41726.1"/>
    <property type="molecule type" value="Genomic_DNA"/>
</dbReference>